<protein>
    <submittedName>
        <fullName evidence="1">Uncharacterized protein</fullName>
    </submittedName>
</protein>
<sequence>MKLRYLTAGIILATGCSLQAKDEMGEEAKPAVITIPSQASNQELQLAIGELLNAPRVRIATDAFTRSSLLSIEKTPHQDPSGNMIMGRNFEMPVMIQLMISNNTCYVRDENSGRSQPLPETQCQAE</sequence>
<gene>
    <name evidence="1" type="ORF">Sps_02267</name>
</gene>
<dbReference type="STRING" id="225848.Sps_02267"/>
<keyword evidence="2" id="KW-1185">Reference proteome</keyword>
<name>A0A1S6HPH6_9GAMM</name>
<evidence type="ECO:0000313" key="1">
    <source>
        <dbReference type="EMBL" id="AQS37425.1"/>
    </source>
</evidence>
<proteinExistence type="predicted"/>
<organism evidence="1 2">
    <name type="scientific">Shewanella psychrophila</name>
    <dbReference type="NCBI Taxonomy" id="225848"/>
    <lineage>
        <taxon>Bacteria</taxon>
        <taxon>Pseudomonadati</taxon>
        <taxon>Pseudomonadota</taxon>
        <taxon>Gammaproteobacteria</taxon>
        <taxon>Alteromonadales</taxon>
        <taxon>Shewanellaceae</taxon>
        <taxon>Shewanella</taxon>
    </lineage>
</organism>
<dbReference type="EMBL" id="CP014782">
    <property type="protein sequence ID" value="AQS37425.1"/>
    <property type="molecule type" value="Genomic_DNA"/>
</dbReference>
<dbReference type="KEGG" id="spsw:Sps_02267"/>
<dbReference type="AlphaFoldDB" id="A0A1S6HPH6"/>
<dbReference type="Proteomes" id="UP000189545">
    <property type="component" value="Chromosome"/>
</dbReference>
<dbReference type="RefSeq" id="WP_077752594.1">
    <property type="nucleotide sequence ID" value="NZ_CP014782.1"/>
</dbReference>
<dbReference type="OrthoDB" id="6272568at2"/>
<reference evidence="1 2" key="1">
    <citation type="submission" date="2016-03" db="EMBL/GenBank/DDBJ databases">
        <title>Complete genome sequence of Shewanella psychrophila WP2, a deep sea bacterium isolated from west Pacific sediment.</title>
        <authorList>
            <person name="Xu G."/>
            <person name="Jian H."/>
        </authorList>
    </citation>
    <scope>NUCLEOTIDE SEQUENCE [LARGE SCALE GENOMIC DNA]</scope>
    <source>
        <strain evidence="1 2">WP2</strain>
    </source>
</reference>
<accession>A0A1S6HPH6</accession>
<evidence type="ECO:0000313" key="2">
    <source>
        <dbReference type="Proteomes" id="UP000189545"/>
    </source>
</evidence>
<dbReference type="PROSITE" id="PS51257">
    <property type="entry name" value="PROKAR_LIPOPROTEIN"/>
    <property type="match status" value="1"/>
</dbReference>